<dbReference type="EMBL" id="LAZR01006078">
    <property type="protein sequence ID" value="KKM94897.1"/>
    <property type="molecule type" value="Genomic_DNA"/>
</dbReference>
<dbReference type="AlphaFoldDB" id="A0A0F9PNY8"/>
<reference evidence="1" key="1">
    <citation type="journal article" date="2015" name="Nature">
        <title>Complex archaea that bridge the gap between prokaryotes and eukaryotes.</title>
        <authorList>
            <person name="Spang A."/>
            <person name="Saw J.H."/>
            <person name="Jorgensen S.L."/>
            <person name="Zaremba-Niedzwiedzka K."/>
            <person name="Martijn J."/>
            <person name="Lind A.E."/>
            <person name="van Eijk R."/>
            <person name="Schleper C."/>
            <person name="Guy L."/>
            <person name="Ettema T.J."/>
        </authorList>
    </citation>
    <scope>NUCLEOTIDE SEQUENCE</scope>
</reference>
<comment type="caution">
    <text evidence="1">The sequence shown here is derived from an EMBL/GenBank/DDBJ whole genome shotgun (WGS) entry which is preliminary data.</text>
</comment>
<accession>A0A0F9PNY8</accession>
<protein>
    <recommendedName>
        <fullName evidence="2">HEPN domain-containing protein</fullName>
    </recommendedName>
</protein>
<evidence type="ECO:0000313" key="1">
    <source>
        <dbReference type="EMBL" id="KKM94897.1"/>
    </source>
</evidence>
<sequence>MRDIYSIAWKVLEEKIAKSRKQSIHKSDLVEWRLQALEQAIEIFNSTSIEITHGEQEKA</sequence>
<evidence type="ECO:0008006" key="2">
    <source>
        <dbReference type="Google" id="ProtNLM"/>
    </source>
</evidence>
<proteinExistence type="predicted"/>
<name>A0A0F9PNY8_9ZZZZ</name>
<gene>
    <name evidence="1" type="ORF">LCGC14_1193690</name>
</gene>
<organism evidence="1">
    <name type="scientific">marine sediment metagenome</name>
    <dbReference type="NCBI Taxonomy" id="412755"/>
    <lineage>
        <taxon>unclassified sequences</taxon>
        <taxon>metagenomes</taxon>
        <taxon>ecological metagenomes</taxon>
    </lineage>
</organism>